<dbReference type="Proteomes" id="UP000318529">
    <property type="component" value="Unassembled WGS sequence"/>
</dbReference>
<evidence type="ECO:0000313" key="2">
    <source>
        <dbReference type="Proteomes" id="UP000318529"/>
    </source>
</evidence>
<name>A0A560BWQ6_AZOBR</name>
<organism evidence="1 2">
    <name type="scientific">Azospirillum brasilense</name>
    <dbReference type="NCBI Taxonomy" id="192"/>
    <lineage>
        <taxon>Bacteria</taxon>
        <taxon>Pseudomonadati</taxon>
        <taxon>Pseudomonadota</taxon>
        <taxon>Alphaproteobacteria</taxon>
        <taxon>Rhodospirillales</taxon>
        <taxon>Azospirillaceae</taxon>
        <taxon>Azospirillum</taxon>
    </lineage>
</organism>
<evidence type="ECO:0000313" key="1">
    <source>
        <dbReference type="EMBL" id="TWA77047.1"/>
    </source>
</evidence>
<gene>
    <name evidence="1" type="ORF">FBZ83_11639</name>
</gene>
<sequence>MTPSFDFLTAEERALGDRFRRDGFIVAPAEDRAALDAIRDLMVGLARHRLGMDEGAERPDPPGRLLDRIGDVVPVEELNAFRLAMIGGMNAQPWLRAAYFSVARRTLSAIVGSELCMQRRVNLSIQLPDDDSSLLPVHADTWSGDSPFEVVLWIPLVDCHGSKSMFLLPPGPNAELERNLHRFAARSVDEMFAAIEPDLTWMDVPYGHFLLFNQNLAHGNRVNREADARWSMNCRFKGVFTPYADKKLGEFFEPITLRPASRIGLDYEMPAGFHE</sequence>
<dbReference type="Gene3D" id="2.60.120.620">
    <property type="entry name" value="q2cbj1_9rhob like domain"/>
    <property type="match status" value="1"/>
</dbReference>
<accession>A0A560BWQ6</accession>
<dbReference type="AlphaFoldDB" id="A0A560BWQ6"/>
<proteinExistence type="predicted"/>
<protein>
    <submittedName>
        <fullName evidence="1">Sporadic carbohydrate cluster 2OG-Fe(II) oxygenase</fullName>
    </submittedName>
</protein>
<dbReference type="InterPro" id="IPR027611">
    <property type="entry name" value="SpoChClust_oxygenase"/>
</dbReference>
<dbReference type="EMBL" id="VITH01000016">
    <property type="protein sequence ID" value="TWA77047.1"/>
    <property type="molecule type" value="Genomic_DNA"/>
</dbReference>
<dbReference type="NCBIfam" id="TIGR04324">
    <property type="entry name" value="SpoChoClust_2"/>
    <property type="match status" value="1"/>
</dbReference>
<reference evidence="1 2" key="1">
    <citation type="submission" date="2019-06" db="EMBL/GenBank/DDBJ databases">
        <title>Genomic Encyclopedia of Type Strains, Phase IV (KMG-V): Genome sequencing to study the core and pangenomes of soil and plant-associated prokaryotes.</title>
        <authorList>
            <person name="Whitman W."/>
        </authorList>
    </citation>
    <scope>NUCLEOTIDE SEQUENCE [LARGE SCALE GENOMIC DNA]</scope>
    <source>
        <strain evidence="1 2">BR 11650</strain>
    </source>
</reference>
<dbReference type="RefSeq" id="WP_145689664.1">
    <property type="nucleotide sequence ID" value="NZ_VITH01000016.1"/>
</dbReference>
<dbReference type="SUPFAM" id="SSF51197">
    <property type="entry name" value="Clavaminate synthase-like"/>
    <property type="match status" value="1"/>
</dbReference>
<comment type="caution">
    <text evidence="1">The sequence shown here is derived from an EMBL/GenBank/DDBJ whole genome shotgun (WGS) entry which is preliminary data.</text>
</comment>